<dbReference type="EMBL" id="AP012159">
    <property type="protein sequence ID" value="BAK82908.1"/>
    <property type="molecule type" value="Genomic_DNA"/>
</dbReference>
<dbReference type="KEGG" id="gxy:GLX_04960"/>
<organism evidence="2 3">
    <name type="scientific">Komagataeibacter medellinensis (strain NBRC 3288 / BCRC 11682 / LMG 1693 / Kondo 51)</name>
    <name type="common">Gluconacetobacter medellinensis</name>
    <dbReference type="NCBI Taxonomy" id="634177"/>
    <lineage>
        <taxon>Bacteria</taxon>
        <taxon>Pseudomonadati</taxon>
        <taxon>Pseudomonadota</taxon>
        <taxon>Alphaproteobacteria</taxon>
        <taxon>Acetobacterales</taxon>
        <taxon>Acetobacteraceae</taxon>
        <taxon>Komagataeibacter</taxon>
    </lineage>
</organism>
<dbReference type="Proteomes" id="UP000009044">
    <property type="component" value="Chromosome"/>
</dbReference>
<dbReference type="HOGENOM" id="CLU_1956493_0_0_5"/>
<gene>
    <name evidence="2" type="ordered locus">GLX_04960</name>
</gene>
<dbReference type="AlphaFoldDB" id="G2I461"/>
<evidence type="ECO:0000313" key="3">
    <source>
        <dbReference type="Proteomes" id="UP000009044"/>
    </source>
</evidence>
<accession>G2I461</accession>
<name>G2I461_KOMMN</name>
<reference evidence="3" key="1">
    <citation type="journal article" date="2011" name="J. Bacteriol.">
        <title>Complete genome sequence of NBRC 3288, a unique cellulose-nonproducing strain of Gluconacetobacter xylinus isolated from vinegar.</title>
        <authorList>
            <person name="Ogino H."/>
            <person name="Azuma Y."/>
            <person name="Hosoyama A."/>
            <person name="Nakazawa H."/>
            <person name="Matsutani M."/>
            <person name="Hasegawa A."/>
            <person name="Otsuyama K."/>
            <person name="Matsushita K."/>
            <person name="Fujita N."/>
            <person name="Shirai M."/>
        </authorList>
    </citation>
    <scope>NUCLEOTIDE SEQUENCE [LARGE SCALE GENOMIC DNA]</scope>
    <source>
        <strain evidence="3">NBRC 3288 / BCRC 11682 / LMG 1693</strain>
    </source>
</reference>
<sequence>MMSCKDMTMDNPLETTPQTQARIAAKAKEMWEADGRPGCGPQAYTEAASELIGMESNPDAGQVPVDSPVPLDANGQPVEQAWLEENLGNPGGSEDELDDRREVPFATRQEEEDALKNQ</sequence>
<feature type="region of interest" description="Disordered" evidence="1">
    <location>
        <begin position="55"/>
        <end position="118"/>
    </location>
</feature>
<evidence type="ECO:0000256" key="1">
    <source>
        <dbReference type="SAM" id="MobiDB-lite"/>
    </source>
</evidence>
<protein>
    <recommendedName>
        <fullName evidence="4">DUF2934 domain-containing protein</fullName>
    </recommendedName>
</protein>
<proteinExistence type="predicted"/>
<evidence type="ECO:0008006" key="4">
    <source>
        <dbReference type="Google" id="ProtNLM"/>
    </source>
</evidence>
<evidence type="ECO:0000313" key="2">
    <source>
        <dbReference type="EMBL" id="BAK82908.1"/>
    </source>
</evidence>
<dbReference type="PATRIC" id="fig|634177.7.peg.589"/>